<dbReference type="GO" id="GO:0035591">
    <property type="term" value="F:signaling adaptor activity"/>
    <property type="evidence" value="ECO:0007669"/>
    <property type="project" value="TreeGrafter"/>
</dbReference>
<evidence type="ECO:0000256" key="8">
    <source>
        <dbReference type="ARBA" id="ARBA00023054"/>
    </source>
</evidence>
<feature type="domain" description="SH3" evidence="13">
    <location>
        <begin position="347"/>
        <end position="406"/>
    </location>
</feature>
<evidence type="ECO:0000256" key="11">
    <source>
        <dbReference type="PROSITE-ProRule" id="PRU00192"/>
    </source>
</evidence>
<keyword evidence="6" id="KW-0963">Cytoplasm</keyword>
<sequence>MAELQMLLEEEIPAGRSALLDSFTNLERVAEYCESNYVQSPDKQRALEETKNYTTQSLASVAYLINTLANNVLQMLDIQASQLRRMESSINHISQTVDIHKEKVARREIGILTTNKNTSRTHKIIAPANPERPVRYIRKPVDYSLLDDMGHGVKVLLRVCLISNVFCRPAPSSGSSGGSHPSSSRSSSRENSGSGSVGVPIAVPTPAPPTAFPGAPQFYSMNRPLQQPQNQQVGGSLPYRRPSSVTGQPNPAHNPTQLNGGPHYTQNQAGPHAPPPPSMQITPQLPLMGFVARVQETSKWLLPVFEEPTPPPPPPEDYDDDEDEEESAVVEYSDPYAEEDPPWAPRSYMEKVVAIYDYSRDKEDELSFQEGAIIYVIKKNDDGWFEGVMNGTTGLFPGNYVESIMHYAD</sequence>
<feature type="compositionally biased region" description="Low complexity" evidence="12">
    <location>
        <begin position="172"/>
        <end position="202"/>
    </location>
</feature>
<accession>A0A3B3CP26</accession>
<dbReference type="GO" id="GO:0030027">
    <property type="term" value="C:lamellipodium"/>
    <property type="evidence" value="ECO:0007669"/>
    <property type="project" value="UniProtKB-SubCell"/>
</dbReference>
<keyword evidence="9" id="KW-0206">Cytoskeleton</keyword>
<keyword evidence="5 11" id="KW-0728">SH3 domain</keyword>
<dbReference type="GO" id="GO:0031209">
    <property type="term" value="C:SCAR complex"/>
    <property type="evidence" value="ECO:0007669"/>
    <property type="project" value="TreeGrafter"/>
</dbReference>
<evidence type="ECO:0000256" key="5">
    <source>
        <dbReference type="ARBA" id="ARBA00022443"/>
    </source>
</evidence>
<feature type="region of interest" description="Disordered" evidence="12">
    <location>
        <begin position="303"/>
        <end position="343"/>
    </location>
</feature>
<dbReference type="PANTHER" id="PTHR10460:SF26">
    <property type="entry name" value="ABL INTERACTOR 2"/>
    <property type="match status" value="1"/>
</dbReference>
<name>A0A3B3CP26_ORYME</name>
<dbReference type="PROSITE" id="PS50192">
    <property type="entry name" value="T_SNARE"/>
    <property type="match status" value="1"/>
</dbReference>
<dbReference type="GO" id="GO:0005856">
    <property type="term" value="C:cytoskeleton"/>
    <property type="evidence" value="ECO:0007669"/>
    <property type="project" value="UniProtKB-SubCell"/>
</dbReference>
<dbReference type="GeneTree" id="ENSGT00940000156089"/>
<keyword evidence="16" id="KW-1185">Reference proteome</keyword>
<evidence type="ECO:0000313" key="16">
    <source>
        <dbReference type="Proteomes" id="UP000261560"/>
    </source>
</evidence>
<dbReference type="PRINTS" id="PR00452">
    <property type="entry name" value="SH3DOMAIN"/>
</dbReference>
<dbReference type="CDD" id="cd11972">
    <property type="entry name" value="SH3_Abi2"/>
    <property type="match status" value="1"/>
</dbReference>
<feature type="compositionally biased region" description="Polar residues" evidence="12">
    <location>
        <begin position="219"/>
        <end position="234"/>
    </location>
</feature>
<dbReference type="Pfam" id="PF07815">
    <property type="entry name" value="Abi_HHR"/>
    <property type="match status" value="1"/>
</dbReference>
<evidence type="ECO:0000256" key="6">
    <source>
        <dbReference type="ARBA" id="ARBA00022490"/>
    </source>
</evidence>
<evidence type="ECO:0000256" key="9">
    <source>
        <dbReference type="ARBA" id="ARBA00023212"/>
    </source>
</evidence>
<reference evidence="15" key="2">
    <citation type="submission" date="2025-09" db="UniProtKB">
        <authorList>
            <consortium name="Ensembl"/>
        </authorList>
    </citation>
    <scope>IDENTIFICATION</scope>
</reference>
<dbReference type="Gene3D" id="2.30.30.40">
    <property type="entry name" value="SH3 Domains"/>
    <property type="match status" value="1"/>
</dbReference>
<dbReference type="FunFam" id="2.30.30.40:FF:000002">
    <property type="entry name" value="abl interactor 1 isoform X1"/>
    <property type="match status" value="1"/>
</dbReference>
<evidence type="ECO:0000313" key="15">
    <source>
        <dbReference type="Ensembl" id="ENSOMEP00000019331.1"/>
    </source>
</evidence>
<evidence type="ECO:0000256" key="12">
    <source>
        <dbReference type="SAM" id="MobiDB-lite"/>
    </source>
</evidence>
<dbReference type="SUPFAM" id="SSF50044">
    <property type="entry name" value="SH3-domain"/>
    <property type="match status" value="1"/>
</dbReference>
<dbReference type="Ensembl" id="ENSOMET00000035627.1">
    <property type="protein sequence ID" value="ENSOMEP00000019331.1"/>
    <property type="gene ID" value="ENSOMEG00000021282.1"/>
</dbReference>
<protein>
    <submittedName>
        <fullName evidence="15">Abl-interactor 2b</fullName>
    </submittedName>
</protein>
<evidence type="ECO:0000256" key="1">
    <source>
        <dbReference type="ARBA" id="ARBA00004245"/>
    </source>
</evidence>
<dbReference type="Pfam" id="PF14604">
    <property type="entry name" value="SH3_9"/>
    <property type="match status" value="1"/>
</dbReference>
<evidence type="ECO:0000259" key="13">
    <source>
        <dbReference type="PROSITE" id="PS50002"/>
    </source>
</evidence>
<evidence type="ECO:0000256" key="10">
    <source>
        <dbReference type="ARBA" id="ARBA00023273"/>
    </source>
</evidence>
<dbReference type="PROSITE" id="PS50002">
    <property type="entry name" value="SH3"/>
    <property type="match status" value="1"/>
</dbReference>
<comment type="subcellular location">
    <subcellularLocation>
        <location evidence="2">Cell projection</location>
        <location evidence="2">Filopodium</location>
    </subcellularLocation>
    <subcellularLocation>
        <location evidence="3">Cell projection</location>
        <location evidence="3">Lamellipodium</location>
    </subcellularLocation>
    <subcellularLocation>
        <location evidence="1">Cytoplasm</location>
        <location evidence="1">Cytoskeleton</location>
    </subcellularLocation>
</comment>
<feature type="compositionally biased region" description="Polar residues" evidence="12">
    <location>
        <begin position="243"/>
        <end position="269"/>
    </location>
</feature>
<dbReference type="InterPro" id="IPR012849">
    <property type="entry name" value="Abl-interactor_HHR_dom"/>
</dbReference>
<feature type="compositionally biased region" description="Acidic residues" evidence="12">
    <location>
        <begin position="316"/>
        <end position="328"/>
    </location>
</feature>
<evidence type="ECO:0000256" key="3">
    <source>
        <dbReference type="ARBA" id="ARBA00004510"/>
    </source>
</evidence>
<reference evidence="15" key="1">
    <citation type="submission" date="2025-08" db="UniProtKB">
        <authorList>
            <consortium name="Ensembl"/>
        </authorList>
    </citation>
    <scope>IDENTIFICATION</scope>
</reference>
<dbReference type="GO" id="GO:0030175">
    <property type="term" value="C:filopodium"/>
    <property type="evidence" value="ECO:0007669"/>
    <property type="project" value="UniProtKB-SubCell"/>
</dbReference>
<feature type="domain" description="T-SNARE coiled-coil homology" evidence="14">
    <location>
        <begin position="45"/>
        <end position="107"/>
    </location>
</feature>
<feature type="region of interest" description="Disordered" evidence="12">
    <location>
        <begin position="170"/>
        <end position="283"/>
    </location>
</feature>
<comment type="similarity">
    <text evidence="4">Belongs to the ABI family.</text>
</comment>
<dbReference type="InterPro" id="IPR028457">
    <property type="entry name" value="ABI"/>
</dbReference>
<keyword evidence="7" id="KW-0597">Phosphoprotein</keyword>
<dbReference type="AlphaFoldDB" id="A0A3B3CP26"/>
<proteinExistence type="inferred from homology"/>
<evidence type="ECO:0000256" key="2">
    <source>
        <dbReference type="ARBA" id="ARBA00004486"/>
    </source>
</evidence>
<dbReference type="InterPro" id="IPR035726">
    <property type="entry name" value="Abi2_SH3"/>
</dbReference>
<dbReference type="SMART" id="SM00326">
    <property type="entry name" value="SH3"/>
    <property type="match status" value="1"/>
</dbReference>
<keyword evidence="8" id="KW-0175">Coiled coil</keyword>
<dbReference type="Gene3D" id="6.10.140.1620">
    <property type="match status" value="1"/>
</dbReference>
<dbReference type="InterPro" id="IPR001452">
    <property type="entry name" value="SH3_domain"/>
</dbReference>
<keyword evidence="10" id="KW-0966">Cell projection</keyword>
<evidence type="ECO:0000259" key="14">
    <source>
        <dbReference type="PROSITE" id="PS50192"/>
    </source>
</evidence>
<dbReference type="PANTHER" id="PTHR10460">
    <property type="entry name" value="ABL INTERACTOR FAMILY MEMBER"/>
    <property type="match status" value="1"/>
</dbReference>
<dbReference type="InterPro" id="IPR036028">
    <property type="entry name" value="SH3-like_dom_sf"/>
</dbReference>
<dbReference type="Proteomes" id="UP000261560">
    <property type="component" value="Unplaced"/>
</dbReference>
<dbReference type="GO" id="GO:0017124">
    <property type="term" value="F:SH3 domain binding"/>
    <property type="evidence" value="ECO:0007669"/>
    <property type="project" value="TreeGrafter"/>
</dbReference>
<dbReference type="GO" id="GO:0001764">
    <property type="term" value="P:neuron migration"/>
    <property type="evidence" value="ECO:0007669"/>
    <property type="project" value="TreeGrafter"/>
</dbReference>
<evidence type="ECO:0000256" key="4">
    <source>
        <dbReference type="ARBA" id="ARBA00010020"/>
    </source>
</evidence>
<organism evidence="15 16">
    <name type="scientific">Oryzias melastigma</name>
    <name type="common">Marine medaka</name>
    <dbReference type="NCBI Taxonomy" id="30732"/>
    <lineage>
        <taxon>Eukaryota</taxon>
        <taxon>Metazoa</taxon>
        <taxon>Chordata</taxon>
        <taxon>Craniata</taxon>
        <taxon>Vertebrata</taxon>
        <taxon>Euteleostomi</taxon>
        <taxon>Actinopterygii</taxon>
        <taxon>Neopterygii</taxon>
        <taxon>Teleostei</taxon>
        <taxon>Neoteleostei</taxon>
        <taxon>Acanthomorphata</taxon>
        <taxon>Ovalentaria</taxon>
        <taxon>Atherinomorphae</taxon>
        <taxon>Beloniformes</taxon>
        <taxon>Adrianichthyidae</taxon>
        <taxon>Oryziinae</taxon>
        <taxon>Oryzias</taxon>
    </lineage>
</organism>
<evidence type="ECO:0000256" key="7">
    <source>
        <dbReference type="ARBA" id="ARBA00022553"/>
    </source>
</evidence>
<dbReference type="InterPro" id="IPR000727">
    <property type="entry name" value="T_SNARE_dom"/>
</dbReference>